<feature type="region of interest" description="Disordered" evidence="1">
    <location>
        <begin position="1"/>
        <end position="55"/>
    </location>
</feature>
<evidence type="ECO:0000313" key="2">
    <source>
        <dbReference type="EMBL" id="KAG6294481.1"/>
    </source>
</evidence>
<sequence>MAADDSRGNGGGKKNQTHNFQDPQETRQRRYGFGGGEDVDGYDEDEEDFLGDEANDDVQEHFNHVENANLDDKRRRAEVLCMSSNAGDVAVKTKRVRFDVSLGAV</sequence>
<keyword evidence="3" id="KW-1185">Reference proteome</keyword>
<reference evidence="2 3" key="1">
    <citation type="journal article" date="2020" name="bioRxiv">
        <title>Whole genome comparisons of ergot fungi reveals the divergence and evolution of species within the genus Claviceps are the result of varying mechanisms driving genome evolution and host range expansion.</title>
        <authorList>
            <person name="Wyka S.A."/>
            <person name="Mondo S.J."/>
            <person name="Liu M."/>
            <person name="Dettman J."/>
            <person name="Nalam V."/>
            <person name="Broders K.D."/>
        </authorList>
    </citation>
    <scope>NUCLEOTIDE SEQUENCE [LARGE SCALE GENOMIC DNA]</scope>
    <source>
        <strain evidence="2 3">Clav52</strain>
    </source>
</reference>
<protein>
    <submittedName>
        <fullName evidence="2">Uncharacterized protein</fullName>
    </submittedName>
</protein>
<dbReference type="EMBL" id="SRRH01000218">
    <property type="protein sequence ID" value="KAG6294481.1"/>
    <property type="molecule type" value="Genomic_DNA"/>
</dbReference>
<organism evidence="2 3">
    <name type="scientific">Claviceps aff. purpurea</name>
    <dbReference type="NCBI Taxonomy" id="1967640"/>
    <lineage>
        <taxon>Eukaryota</taxon>
        <taxon>Fungi</taxon>
        <taxon>Dikarya</taxon>
        <taxon>Ascomycota</taxon>
        <taxon>Pezizomycotina</taxon>
        <taxon>Sordariomycetes</taxon>
        <taxon>Hypocreomycetidae</taxon>
        <taxon>Hypocreales</taxon>
        <taxon>Clavicipitaceae</taxon>
        <taxon>Claviceps</taxon>
    </lineage>
</organism>
<feature type="compositionally biased region" description="Acidic residues" evidence="1">
    <location>
        <begin position="37"/>
        <end position="55"/>
    </location>
</feature>
<evidence type="ECO:0000256" key="1">
    <source>
        <dbReference type="SAM" id="MobiDB-lite"/>
    </source>
</evidence>
<accession>A0A9P7TYK9</accession>
<gene>
    <name evidence="2" type="ORF">E4U09_002601</name>
</gene>
<dbReference type="AlphaFoldDB" id="A0A9P7TYK9"/>
<name>A0A9P7TYK9_9HYPO</name>
<comment type="caution">
    <text evidence="2">The sequence shown here is derived from an EMBL/GenBank/DDBJ whole genome shotgun (WGS) entry which is preliminary data.</text>
</comment>
<dbReference type="Proteomes" id="UP000707071">
    <property type="component" value="Unassembled WGS sequence"/>
</dbReference>
<proteinExistence type="predicted"/>
<evidence type="ECO:0000313" key="3">
    <source>
        <dbReference type="Proteomes" id="UP000707071"/>
    </source>
</evidence>